<dbReference type="PANTHER" id="PTHR24373:SF370">
    <property type="entry name" value="FISH-LIPS, ISOFORM E"/>
    <property type="match status" value="1"/>
</dbReference>
<dbReference type="InterPro" id="IPR003591">
    <property type="entry name" value="Leu-rich_rpt_typical-subtyp"/>
</dbReference>
<gene>
    <name evidence="6" type="ORF">B4U80_08471</name>
</gene>
<dbReference type="Pfam" id="PF13306">
    <property type="entry name" value="LRR_5"/>
    <property type="match status" value="1"/>
</dbReference>
<dbReference type="OrthoDB" id="9229163at2759"/>
<dbReference type="AlphaFoldDB" id="A0A443SSP6"/>
<keyword evidence="5" id="KW-0812">Transmembrane</keyword>
<sequence>MPHVITIQAPPNNPNNLTIGRIFLDFLKVEEITIKRSNIPAIGDSSFWPGITLHLLNLSHNKIAMIKDSDFNGLSRLDVLNLSDNVLSTSPSAPFRFLMNLTRLCLARNQLTTLPPRFFLGLSKLQHLDLSSNPLIEVTPVDIRDIKKLKSLYLANCHLQRLHSLVYQGLPNLEELDLRNNRIASLVSDEFKHVKNLRTLLLDGNQLSVIVDYTFKGLGLKELGLSRNGLISLSNCAFCNSTFTSVDISRNKIASFHKQLLESQSNSLIYLNAEGNTATDAANVHNLIAPLTALQTLSIANMSIDDRISGDLFVKMGPVLLSLDISGNRIVNLSAQLLSPLTALRQLDLSSNAMRTISADALKVIDSMSSLINIYLHDNPWLCYTCFITPLLHWVSSNPRPYANVCRNGAAFCVRCSKPADIRGKPLDSVSQKQLESCVDPAVSLRVATSEPHVGLVLALLIIISLIIVIIVVVVMYRKQGAVYYTHEDDRLDEKTVFTIQSVAKSLATPPLSSPLSTSSSSPQTSPRLTTSTVPRPSVEFNEDETRPKQRI</sequence>
<evidence type="ECO:0000256" key="2">
    <source>
        <dbReference type="ARBA" id="ARBA00022729"/>
    </source>
</evidence>
<evidence type="ECO:0000256" key="3">
    <source>
        <dbReference type="ARBA" id="ARBA00022737"/>
    </source>
</evidence>
<evidence type="ECO:0000256" key="4">
    <source>
        <dbReference type="SAM" id="MobiDB-lite"/>
    </source>
</evidence>
<dbReference type="VEuPathDB" id="VectorBase:LDEU001506"/>
<protein>
    <submittedName>
        <fullName evidence="6">Leucine-rich repeat-containing protein 15-like protein</fullName>
    </submittedName>
</protein>
<dbReference type="SUPFAM" id="SSF52058">
    <property type="entry name" value="L domain-like"/>
    <property type="match status" value="1"/>
</dbReference>
<evidence type="ECO:0000313" key="6">
    <source>
        <dbReference type="EMBL" id="RWS30535.1"/>
    </source>
</evidence>
<keyword evidence="1" id="KW-0433">Leucine-rich repeat</keyword>
<dbReference type="PANTHER" id="PTHR24373">
    <property type="entry name" value="SLIT RELATED LEUCINE-RICH REPEAT NEURONAL PROTEIN"/>
    <property type="match status" value="1"/>
</dbReference>
<feature type="compositionally biased region" description="Low complexity" evidence="4">
    <location>
        <begin position="508"/>
        <end position="533"/>
    </location>
</feature>
<dbReference type="SMART" id="SM00369">
    <property type="entry name" value="LRR_TYP"/>
    <property type="match status" value="10"/>
</dbReference>
<evidence type="ECO:0000256" key="1">
    <source>
        <dbReference type="ARBA" id="ARBA00022614"/>
    </source>
</evidence>
<keyword evidence="3" id="KW-0677">Repeat</keyword>
<dbReference type="PROSITE" id="PS51450">
    <property type="entry name" value="LRR"/>
    <property type="match status" value="4"/>
</dbReference>
<dbReference type="Proteomes" id="UP000288716">
    <property type="component" value="Unassembled WGS sequence"/>
</dbReference>
<accession>A0A443SSP6</accession>
<name>A0A443SSP6_9ACAR</name>
<dbReference type="EMBL" id="NCKV01000470">
    <property type="protein sequence ID" value="RWS30535.1"/>
    <property type="molecule type" value="Genomic_DNA"/>
</dbReference>
<keyword evidence="5" id="KW-0472">Membrane</keyword>
<proteinExistence type="predicted"/>
<dbReference type="Gene3D" id="3.80.10.10">
    <property type="entry name" value="Ribonuclease Inhibitor"/>
    <property type="match status" value="2"/>
</dbReference>
<dbReference type="GO" id="GO:0005615">
    <property type="term" value="C:extracellular space"/>
    <property type="evidence" value="ECO:0007669"/>
    <property type="project" value="TreeGrafter"/>
</dbReference>
<evidence type="ECO:0000313" key="7">
    <source>
        <dbReference type="Proteomes" id="UP000288716"/>
    </source>
</evidence>
<feature type="transmembrane region" description="Helical" evidence="5">
    <location>
        <begin position="454"/>
        <end position="477"/>
    </location>
</feature>
<dbReference type="STRING" id="299467.A0A443SSP6"/>
<comment type="caution">
    <text evidence="6">The sequence shown here is derived from an EMBL/GenBank/DDBJ whole genome shotgun (WGS) entry which is preliminary data.</text>
</comment>
<dbReference type="Pfam" id="PF13855">
    <property type="entry name" value="LRR_8"/>
    <property type="match status" value="3"/>
</dbReference>
<dbReference type="InterPro" id="IPR032675">
    <property type="entry name" value="LRR_dom_sf"/>
</dbReference>
<dbReference type="InterPro" id="IPR026906">
    <property type="entry name" value="LRR_5"/>
</dbReference>
<keyword evidence="2" id="KW-0732">Signal</keyword>
<keyword evidence="5" id="KW-1133">Transmembrane helix</keyword>
<evidence type="ECO:0000256" key="5">
    <source>
        <dbReference type="SAM" id="Phobius"/>
    </source>
</evidence>
<dbReference type="InterPro" id="IPR050328">
    <property type="entry name" value="Dev_Immune_Receptor"/>
</dbReference>
<dbReference type="GO" id="GO:0031012">
    <property type="term" value="C:extracellular matrix"/>
    <property type="evidence" value="ECO:0007669"/>
    <property type="project" value="TreeGrafter"/>
</dbReference>
<feature type="region of interest" description="Disordered" evidence="4">
    <location>
        <begin position="508"/>
        <end position="552"/>
    </location>
</feature>
<keyword evidence="7" id="KW-1185">Reference proteome</keyword>
<reference evidence="6 7" key="1">
    <citation type="journal article" date="2018" name="Gigascience">
        <title>Genomes of trombidid mites reveal novel predicted allergens and laterally-transferred genes associated with secondary metabolism.</title>
        <authorList>
            <person name="Dong X."/>
            <person name="Chaisiri K."/>
            <person name="Xia D."/>
            <person name="Armstrong S.D."/>
            <person name="Fang Y."/>
            <person name="Donnelly M.J."/>
            <person name="Kadowaki T."/>
            <person name="McGarry J.W."/>
            <person name="Darby A.C."/>
            <person name="Makepeace B.L."/>
        </authorList>
    </citation>
    <scope>NUCLEOTIDE SEQUENCE [LARGE SCALE GENOMIC DNA]</scope>
    <source>
        <strain evidence="6">UoL-UT</strain>
    </source>
</reference>
<organism evidence="6 7">
    <name type="scientific">Leptotrombidium deliense</name>
    <dbReference type="NCBI Taxonomy" id="299467"/>
    <lineage>
        <taxon>Eukaryota</taxon>
        <taxon>Metazoa</taxon>
        <taxon>Ecdysozoa</taxon>
        <taxon>Arthropoda</taxon>
        <taxon>Chelicerata</taxon>
        <taxon>Arachnida</taxon>
        <taxon>Acari</taxon>
        <taxon>Acariformes</taxon>
        <taxon>Trombidiformes</taxon>
        <taxon>Prostigmata</taxon>
        <taxon>Anystina</taxon>
        <taxon>Parasitengona</taxon>
        <taxon>Trombiculoidea</taxon>
        <taxon>Trombiculidae</taxon>
        <taxon>Leptotrombidium</taxon>
    </lineage>
</organism>
<dbReference type="InterPro" id="IPR001611">
    <property type="entry name" value="Leu-rich_rpt"/>
</dbReference>